<sequence>MVNADAKKCKQYFKFSFIASLANKTMPMCLLRQNVFNNYALKTSKIKVNLKMARSFTFAIALFSHSSLRDDKPVSTESIVFISSNEQGPSTIRHSELFEPTGTTLPLSTHYCNPPLIFECKSAYGSFIFISLHCLKKLSCYLGPRPLRLVL</sequence>
<name>A0A0V1KR08_9BILA</name>
<dbReference type="Proteomes" id="UP000054721">
    <property type="component" value="Unassembled WGS sequence"/>
</dbReference>
<dbReference type="AlphaFoldDB" id="A0A0V1KR08"/>
<keyword evidence="2" id="KW-1185">Reference proteome</keyword>
<organism evidence="1 2">
    <name type="scientific">Trichinella nativa</name>
    <dbReference type="NCBI Taxonomy" id="6335"/>
    <lineage>
        <taxon>Eukaryota</taxon>
        <taxon>Metazoa</taxon>
        <taxon>Ecdysozoa</taxon>
        <taxon>Nematoda</taxon>
        <taxon>Enoplea</taxon>
        <taxon>Dorylaimia</taxon>
        <taxon>Trichinellida</taxon>
        <taxon>Trichinellidae</taxon>
        <taxon>Trichinella</taxon>
    </lineage>
</organism>
<accession>A0A0V1KR08</accession>
<evidence type="ECO:0000313" key="2">
    <source>
        <dbReference type="Proteomes" id="UP000054721"/>
    </source>
</evidence>
<protein>
    <submittedName>
        <fullName evidence="1">Uncharacterized protein</fullName>
    </submittedName>
</protein>
<evidence type="ECO:0000313" key="1">
    <source>
        <dbReference type="EMBL" id="KRZ49867.1"/>
    </source>
</evidence>
<gene>
    <name evidence="1" type="ORF">T02_4750</name>
</gene>
<reference evidence="1 2" key="1">
    <citation type="submission" date="2015-05" db="EMBL/GenBank/DDBJ databases">
        <title>Evolution of Trichinella species and genotypes.</title>
        <authorList>
            <person name="Korhonen P.K."/>
            <person name="Edoardo P."/>
            <person name="Giuseppe L.R."/>
            <person name="Gasser R.B."/>
        </authorList>
    </citation>
    <scope>NUCLEOTIDE SEQUENCE [LARGE SCALE GENOMIC DNA]</scope>
    <source>
        <strain evidence="1">ISS10</strain>
    </source>
</reference>
<dbReference type="OrthoDB" id="10367690at2759"/>
<comment type="caution">
    <text evidence="1">The sequence shown here is derived from an EMBL/GenBank/DDBJ whole genome shotgun (WGS) entry which is preliminary data.</text>
</comment>
<dbReference type="EMBL" id="JYDW01000289">
    <property type="protein sequence ID" value="KRZ49867.1"/>
    <property type="molecule type" value="Genomic_DNA"/>
</dbReference>
<proteinExistence type="predicted"/>